<dbReference type="PRINTS" id="PR00146">
    <property type="entry name" value="DHPICSNTHASE"/>
</dbReference>
<evidence type="ECO:0000256" key="4">
    <source>
        <dbReference type="PIRNR" id="PIRNR001365"/>
    </source>
</evidence>
<dbReference type="SUPFAM" id="SSF51569">
    <property type="entry name" value="Aldolase"/>
    <property type="match status" value="1"/>
</dbReference>
<dbReference type="InterPro" id="IPR020625">
    <property type="entry name" value="Schiff_base-form_aldolases_AS"/>
</dbReference>
<accession>A0AAT9LFT6</accession>
<evidence type="ECO:0000313" key="6">
    <source>
        <dbReference type="EMBL" id="QUL99082.1"/>
    </source>
</evidence>
<dbReference type="PANTHER" id="PTHR12128:SF66">
    <property type="entry name" value="4-HYDROXY-2-OXOGLUTARATE ALDOLASE, MITOCHONDRIAL"/>
    <property type="match status" value="1"/>
</dbReference>
<keyword evidence="3" id="KW-0704">Schiff base</keyword>
<dbReference type="InterPro" id="IPR002220">
    <property type="entry name" value="DapA-like"/>
</dbReference>
<comment type="similarity">
    <text evidence="1 4">Belongs to the DapA family.</text>
</comment>
<evidence type="ECO:0000256" key="1">
    <source>
        <dbReference type="ARBA" id="ARBA00007592"/>
    </source>
</evidence>
<dbReference type="KEGG" id="fcz:IMF26_03160"/>
<name>A0AAT9LFT6_9FIRM</name>
<keyword evidence="2 4" id="KW-0456">Lyase</keyword>
<evidence type="ECO:0000256" key="3">
    <source>
        <dbReference type="ARBA" id="ARBA00023270"/>
    </source>
</evidence>
<dbReference type="PIRSF" id="PIRSF001365">
    <property type="entry name" value="DHDPS"/>
    <property type="match status" value="1"/>
</dbReference>
<dbReference type="PROSITE" id="PS00666">
    <property type="entry name" value="DHDPS_2"/>
    <property type="match status" value="1"/>
</dbReference>
<gene>
    <name evidence="6" type="ORF">IMF26_03160</name>
</gene>
<feature type="active site" description="Schiff-base intermediate with substrate" evidence="5">
    <location>
        <position position="164"/>
    </location>
</feature>
<protein>
    <submittedName>
        <fullName evidence="6">Dihydrodipicolinate synthase family protein</fullName>
    </submittedName>
</protein>
<dbReference type="Pfam" id="PF00701">
    <property type="entry name" value="DHDPS"/>
    <property type="match status" value="1"/>
</dbReference>
<feature type="active site" description="Proton donor/acceptor" evidence="5">
    <location>
        <position position="136"/>
    </location>
</feature>
<dbReference type="CDD" id="cd00408">
    <property type="entry name" value="DHDPS-like"/>
    <property type="match status" value="1"/>
</dbReference>
<dbReference type="GO" id="GO:0044281">
    <property type="term" value="P:small molecule metabolic process"/>
    <property type="evidence" value="ECO:0007669"/>
    <property type="project" value="UniProtKB-ARBA"/>
</dbReference>
<dbReference type="Gene3D" id="3.20.20.70">
    <property type="entry name" value="Aldolase class I"/>
    <property type="match status" value="1"/>
</dbReference>
<dbReference type="PANTHER" id="PTHR12128">
    <property type="entry name" value="DIHYDRODIPICOLINATE SYNTHASE"/>
    <property type="match status" value="1"/>
</dbReference>
<reference evidence="6" key="1">
    <citation type="submission" date="2020-10" db="EMBL/GenBank/DDBJ databases">
        <authorList>
            <person name="Kadnikov V."/>
            <person name="Beletsky A.V."/>
            <person name="Mardanov A.V."/>
            <person name="Karnachuk O.V."/>
            <person name="Ravin N.V."/>
        </authorList>
    </citation>
    <scope>NUCLEOTIDE SEQUENCE</scope>
    <source>
        <strain evidence="6">Bu02</strain>
    </source>
</reference>
<sequence length="297" mass="31973">MSSLKGIFAPIPTPFVDEEIAYDKLEENLGKWGETGLSGIVVLGSNGEQPFLDEEEKIELWAFARKHFPEDKLVIAGTGCESTRATIRLTKKAADVGVDAALVITPHYFKANMKDPALEQYYRDVADNSPIPVLLYNMPGNTGLNMTPPLVKRLSSHPKIKGIKDSSGNIVQISEIIRDVPPDFSVFAGSASFLLPALVMGAKGGTLAAANVAPDLCVKIYDLVNEGKIEEARVIQKDILALNALVTSKYGVAGLKAALDMVGYFGGLPRRPILPIGEQEKAEIRSALEKLGVKTVA</sequence>
<evidence type="ECO:0000256" key="2">
    <source>
        <dbReference type="ARBA" id="ARBA00023239"/>
    </source>
</evidence>
<dbReference type="SMART" id="SM01130">
    <property type="entry name" value="DHDPS"/>
    <property type="match status" value="1"/>
</dbReference>
<dbReference type="GO" id="GO:0008840">
    <property type="term" value="F:4-hydroxy-tetrahydrodipicolinate synthase activity"/>
    <property type="evidence" value="ECO:0007669"/>
    <property type="project" value="TreeGrafter"/>
</dbReference>
<dbReference type="AlphaFoldDB" id="A0AAT9LFT6"/>
<evidence type="ECO:0000256" key="5">
    <source>
        <dbReference type="PIRSR" id="PIRSR001365-1"/>
    </source>
</evidence>
<dbReference type="InterPro" id="IPR013785">
    <property type="entry name" value="Aldolase_TIM"/>
</dbReference>
<proteinExistence type="inferred from homology"/>
<organism evidence="6">
    <name type="scientific">Candidatus Fermentithermobacillus carboniphilus</name>
    <dbReference type="NCBI Taxonomy" id="3085328"/>
    <lineage>
        <taxon>Bacteria</taxon>
        <taxon>Bacillati</taxon>
        <taxon>Bacillota</taxon>
        <taxon>Candidatus Fermentithermobacillia</taxon>
        <taxon>Candidatus Fermentithermobacillales</taxon>
        <taxon>Candidatus Fermentithermobacillaceae</taxon>
        <taxon>Candidatus Fermentithermobacillus</taxon>
    </lineage>
</organism>
<reference evidence="6" key="2">
    <citation type="journal article" date="2023" name="Biology">
        <title>Prokaryotic Life Associated with Coal-Fire Gas Vents Revealed by Metagenomics.</title>
        <authorList>
            <person name="Kadnikov V.V."/>
            <person name="Mardanov A.V."/>
            <person name="Beletsky A.V."/>
            <person name="Karnachuk O.V."/>
            <person name="Ravin N.V."/>
        </authorList>
    </citation>
    <scope>NUCLEOTIDE SEQUENCE</scope>
    <source>
        <strain evidence="6">Bu02</strain>
    </source>
</reference>
<dbReference type="EMBL" id="CP062796">
    <property type="protein sequence ID" value="QUL99082.1"/>
    <property type="molecule type" value="Genomic_DNA"/>
</dbReference>